<name>A0A0E9WSS6_ANGAN</name>
<reference evidence="1" key="1">
    <citation type="submission" date="2014-11" db="EMBL/GenBank/DDBJ databases">
        <authorList>
            <person name="Amaro Gonzalez C."/>
        </authorList>
    </citation>
    <scope>NUCLEOTIDE SEQUENCE</scope>
</reference>
<dbReference type="EMBL" id="GBXM01015977">
    <property type="protein sequence ID" value="JAH92600.1"/>
    <property type="molecule type" value="Transcribed_RNA"/>
</dbReference>
<protein>
    <submittedName>
        <fullName evidence="1">Uncharacterized protein</fullName>
    </submittedName>
</protein>
<reference evidence="1" key="2">
    <citation type="journal article" date="2015" name="Fish Shellfish Immunol.">
        <title>Early steps in the European eel (Anguilla anguilla)-Vibrio vulnificus interaction in the gills: Role of the RtxA13 toxin.</title>
        <authorList>
            <person name="Callol A."/>
            <person name="Pajuelo D."/>
            <person name="Ebbesson L."/>
            <person name="Teles M."/>
            <person name="MacKenzie S."/>
            <person name="Amaro C."/>
        </authorList>
    </citation>
    <scope>NUCLEOTIDE SEQUENCE</scope>
</reference>
<proteinExistence type="predicted"/>
<organism evidence="1">
    <name type="scientific">Anguilla anguilla</name>
    <name type="common">European freshwater eel</name>
    <name type="synonym">Muraena anguilla</name>
    <dbReference type="NCBI Taxonomy" id="7936"/>
    <lineage>
        <taxon>Eukaryota</taxon>
        <taxon>Metazoa</taxon>
        <taxon>Chordata</taxon>
        <taxon>Craniata</taxon>
        <taxon>Vertebrata</taxon>
        <taxon>Euteleostomi</taxon>
        <taxon>Actinopterygii</taxon>
        <taxon>Neopterygii</taxon>
        <taxon>Teleostei</taxon>
        <taxon>Anguilliformes</taxon>
        <taxon>Anguillidae</taxon>
        <taxon>Anguilla</taxon>
    </lineage>
</organism>
<accession>A0A0E9WSS6</accession>
<dbReference type="AlphaFoldDB" id="A0A0E9WSS6"/>
<evidence type="ECO:0000313" key="1">
    <source>
        <dbReference type="EMBL" id="JAH92600.1"/>
    </source>
</evidence>
<sequence>MDTQSQRLVCSVTQLMSVTSMKLVSVVTTVSQTKLRKVLTPWSSVQRSRHYY</sequence>